<accession>A0ABQ3J089</accession>
<evidence type="ECO:0000313" key="3">
    <source>
        <dbReference type="EMBL" id="GHF00137.1"/>
    </source>
</evidence>
<evidence type="ECO:0000256" key="1">
    <source>
        <dbReference type="SAM" id="Coils"/>
    </source>
</evidence>
<gene>
    <name evidence="3" type="ORF">GCM10016455_21280</name>
</gene>
<keyword evidence="2" id="KW-0812">Transmembrane</keyword>
<proteinExistence type="predicted"/>
<feature type="transmembrane region" description="Helical" evidence="2">
    <location>
        <begin position="12"/>
        <end position="34"/>
    </location>
</feature>
<name>A0ABQ3J089_9RHOB</name>
<organism evidence="3 4">
    <name type="scientific">Aliiroseovarius zhejiangensis</name>
    <dbReference type="NCBI Taxonomy" id="1632025"/>
    <lineage>
        <taxon>Bacteria</taxon>
        <taxon>Pseudomonadati</taxon>
        <taxon>Pseudomonadota</taxon>
        <taxon>Alphaproteobacteria</taxon>
        <taxon>Rhodobacterales</taxon>
        <taxon>Paracoccaceae</taxon>
        <taxon>Aliiroseovarius</taxon>
    </lineage>
</organism>
<dbReference type="RefSeq" id="WP_191286501.1">
    <property type="nucleotide sequence ID" value="NZ_BNCH01000004.1"/>
</dbReference>
<keyword evidence="1" id="KW-0175">Coiled coil</keyword>
<evidence type="ECO:0000256" key="2">
    <source>
        <dbReference type="SAM" id="Phobius"/>
    </source>
</evidence>
<evidence type="ECO:0000313" key="4">
    <source>
        <dbReference type="Proteomes" id="UP000609802"/>
    </source>
</evidence>
<reference evidence="4" key="1">
    <citation type="journal article" date="2019" name="Int. J. Syst. Evol. Microbiol.">
        <title>The Global Catalogue of Microorganisms (GCM) 10K type strain sequencing project: providing services to taxonomists for standard genome sequencing and annotation.</title>
        <authorList>
            <consortium name="The Broad Institute Genomics Platform"/>
            <consortium name="The Broad Institute Genome Sequencing Center for Infectious Disease"/>
            <person name="Wu L."/>
            <person name="Ma J."/>
        </authorList>
    </citation>
    <scope>NUCLEOTIDE SEQUENCE [LARGE SCALE GENOMIC DNA]</scope>
    <source>
        <strain evidence="4">KCTC 42443</strain>
    </source>
</reference>
<feature type="coiled-coil region" evidence="1">
    <location>
        <begin position="89"/>
        <end position="116"/>
    </location>
</feature>
<keyword evidence="2" id="KW-0472">Membrane</keyword>
<sequence length="253" mass="28588">MSDEKTKRNSMFASPLLWAILATLAMVAFGLWAANQEVCVVDFWGNKSCSSTKWEAFVQATPNEVGDTLAGFAGALAFVWLIATVVLQGQELREQRQEFEKMADAQNKQAMILEKEQKFREAQAADYTMDQVLRTISLLVLEMYEYASPIVRILEDFDPEEEKKRVKNGELETVIPELVKRLDSDLSFFCNPPENSRSAINEIVGQAAGYYTQIFPVEDKLSGAKQIWLVNNGAKELEGQLLLIRHELAKENK</sequence>
<protein>
    <submittedName>
        <fullName evidence="3">Uncharacterized protein</fullName>
    </submittedName>
</protein>
<keyword evidence="4" id="KW-1185">Reference proteome</keyword>
<comment type="caution">
    <text evidence="3">The sequence shown here is derived from an EMBL/GenBank/DDBJ whole genome shotgun (WGS) entry which is preliminary data.</text>
</comment>
<dbReference type="EMBL" id="BNCH01000004">
    <property type="protein sequence ID" value="GHF00137.1"/>
    <property type="molecule type" value="Genomic_DNA"/>
</dbReference>
<dbReference type="Proteomes" id="UP000609802">
    <property type="component" value="Unassembled WGS sequence"/>
</dbReference>
<keyword evidence="2" id="KW-1133">Transmembrane helix</keyword>
<feature type="transmembrane region" description="Helical" evidence="2">
    <location>
        <begin position="69"/>
        <end position="87"/>
    </location>
</feature>